<dbReference type="Proteomes" id="UP000712600">
    <property type="component" value="Unassembled WGS sequence"/>
</dbReference>
<feature type="domain" description="F-box associated beta-propeller type 1" evidence="1">
    <location>
        <begin position="1"/>
        <end position="59"/>
    </location>
</feature>
<dbReference type="Pfam" id="PF07734">
    <property type="entry name" value="FBA_1"/>
    <property type="match status" value="1"/>
</dbReference>
<dbReference type="InterPro" id="IPR006527">
    <property type="entry name" value="F-box-assoc_dom_typ1"/>
</dbReference>
<evidence type="ECO:0000313" key="2">
    <source>
        <dbReference type="EMBL" id="KAF3507661.1"/>
    </source>
</evidence>
<organism evidence="2 3">
    <name type="scientific">Brassica cretica</name>
    <name type="common">Mustard</name>
    <dbReference type="NCBI Taxonomy" id="69181"/>
    <lineage>
        <taxon>Eukaryota</taxon>
        <taxon>Viridiplantae</taxon>
        <taxon>Streptophyta</taxon>
        <taxon>Embryophyta</taxon>
        <taxon>Tracheophyta</taxon>
        <taxon>Spermatophyta</taxon>
        <taxon>Magnoliopsida</taxon>
        <taxon>eudicotyledons</taxon>
        <taxon>Gunneridae</taxon>
        <taxon>Pentapetalae</taxon>
        <taxon>rosids</taxon>
        <taxon>malvids</taxon>
        <taxon>Brassicales</taxon>
        <taxon>Brassicaceae</taxon>
        <taxon>Brassiceae</taxon>
        <taxon>Brassica</taxon>
    </lineage>
</organism>
<comment type="caution">
    <text evidence="2">The sequence shown here is derived from an EMBL/GenBank/DDBJ whole genome shotgun (WGS) entry which is preliminary data.</text>
</comment>
<proteinExistence type="predicted"/>
<dbReference type="EMBL" id="QGKX02001521">
    <property type="protein sequence ID" value="KAF3507661.1"/>
    <property type="molecule type" value="Genomic_DNA"/>
</dbReference>
<sequence length="151" mass="17942">MEIWVTTKIEPEEVSWNKLFFAVNMEPFLDFQFGMSQGSFFLDQEKRVVVVFDKDTDLRFTRNIYSLCHWRGWIFQTSRSRRICRISSSFWVLICSKLSPNQAMRQTKAEKEYEQYVIFQSICNTEYLCVLCSGAFTSLFFGTNLLHHNII</sequence>
<accession>A0A8S9P073</accession>
<name>A0A8S9P073_BRACR</name>
<reference evidence="2" key="1">
    <citation type="submission" date="2019-12" db="EMBL/GenBank/DDBJ databases">
        <title>Genome sequencing and annotation of Brassica cretica.</title>
        <authorList>
            <person name="Studholme D.J."/>
            <person name="Sarris P."/>
        </authorList>
    </citation>
    <scope>NUCLEOTIDE SEQUENCE</scope>
    <source>
        <strain evidence="2">PFS-109/04</strain>
        <tissue evidence="2">Leaf</tissue>
    </source>
</reference>
<dbReference type="AlphaFoldDB" id="A0A8S9P073"/>
<gene>
    <name evidence="2" type="ORF">F2Q69_00008393</name>
</gene>
<evidence type="ECO:0000259" key="1">
    <source>
        <dbReference type="Pfam" id="PF07734"/>
    </source>
</evidence>
<evidence type="ECO:0000313" key="3">
    <source>
        <dbReference type="Proteomes" id="UP000712600"/>
    </source>
</evidence>
<protein>
    <recommendedName>
        <fullName evidence="1">F-box associated beta-propeller type 1 domain-containing protein</fullName>
    </recommendedName>
</protein>